<dbReference type="SUPFAM" id="SSF48239">
    <property type="entry name" value="Terpenoid cyclases/Protein prenyltransferases"/>
    <property type="match status" value="1"/>
</dbReference>
<dbReference type="InterPro" id="IPR008930">
    <property type="entry name" value="Terpenoid_cyclase/PrenylTrfase"/>
</dbReference>
<accession>A0ABC8UAY9</accession>
<dbReference type="Proteomes" id="UP001642360">
    <property type="component" value="Unassembled WGS sequence"/>
</dbReference>
<dbReference type="Pfam" id="PF01397">
    <property type="entry name" value="Terpene_synth"/>
    <property type="match status" value="1"/>
</dbReference>
<reference evidence="4 5" key="1">
    <citation type="submission" date="2024-02" db="EMBL/GenBank/DDBJ databases">
        <authorList>
            <person name="Vignale AGUSTIN F."/>
            <person name="Sosa J E."/>
            <person name="Modenutti C."/>
        </authorList>
    </citation>
    <scope>NUCLEOTIDE SEQUENCE [LARGE SCALE GENOMIC DNA]</scope>
</reference>
<gene>
    <name evidence="4" type="ORF">ILEXP_LOCUS48875</name>
</gene>
<dbReference type="PANTHER" id="PTHR31225">
    <property type="entry name" value="OS04G0344100 PROTEIN-RELATED"/>
    <property type="match status" value="1"/>
</dbReference>
<organism evidence="4 5">
    <name type="scientific">Ilex paraguariensis</name>
    <name type="common">yerba mate</name>
    <dbReference type="NCBI Taxonomy" id="185542"/>
    <lineage>
        <taxon>Eukaryota</taxon>
        <taxon>Viridiplantae</taxon>
        <taxon>Streptophyta</taxon>
        <taxon>Embryophyta</taxon>
        <taxon>Tracheophyta</taxon>
        <taxon>Spermatophyta</taxon>
        <taxon>Magnoliopsida</taxon>
        <taxon>eudicotyledons</taxon>
        <taxon>Gunneridae</taxon>
        <taxon>Pentapetalae</taxon>
        <taxon>asterids</taxon>
        <taxon>campanulids</taxon>
        <taxon>Aquifoliales</taxon>
        <taxon>Aquifoliaceae</taxon>
        <taxon>Ilex</taxon>
    </lineage>
</organism>
<keyword evidence="2" id="KW-0460">Magnesium</keyword>
<sequence length="88" mass="10309">MIGDEGVRPLTLLQLIDDVERLGLGYRFDKDITVALNRIIAMDETNVGAEKNIHVTALKFRFLRQHDYDISQDMFQSYKDHYDDFVED</sequence>
<dbReference type="EMBL" id="CAUOFW020007369">
    <property type="protein sequence ID" value="CAK9178941.1"/>
    <property type="molecule type" value="Genomic_DNA"/>
</dbReference>
<proteinExistence type="predicted"/>
<dbReference type="InterPro" id="IPR050148">
    <property type="entry name" value="Terpene_synthase-like"/>
</dbReference>
<comment type="cofactor">
    <cofactor evidence="1">
        <name>Mg(2+)</name>
        <dbReference type="ChEBI" id="CHEBI:18420"/>
    </cofactor>
</comment>
<evidence type="ECO:0000256" key="1">
    <source>
        <dbReference type="ARBA" id="ARBA00001946"/>
    </source>
</evidence>
<evidence type="ECO:0000256" key="2">
    <source>
        <dbReference type="ARBA" id="ARBA00022842"/>
    </source>
</evidence>
<comment type="caution">
    <text evidence="4">The sequence shown here is derived from an EMBL/GenBank/DDBJ whole genome shotgun (WGS) entry which is preliminary data.</text>
</comment>
<feature type="domain" description="Terpene synthase N-terminal" evidence="3">
    <location>
        <begin position="12"/>
        <end position="86"/>
    </location>
</feature>
<protein>
    <recommendedName>
        <fullName evidence="3">Terpene synthase N-terminal domain-containing protein</fullName>
    </recommendedName>
</protein>
<keyword evidence="5" id="KW-1185">Reference proteome</keyword>
<dbReference type="PANTHER" id="PTHR31225:SF252">
    <property type="entry name" value="TERPENE SYNTHASE 12-RELATED"/>
    <property type="match status" value="1"/>
</dbReference>
<name>A0ABC8UAY9_9AQUA</name>
<dbReference type="InterPro" id="IPR001906">
    <property type="entry name" value="Terpene_synth_N"/>
</dbReference>
<evidence type="ECO:0000313" key="5">
    <source>
        <dbReference type="Proteomes" id="UP001642360"/>
    </source>
</evidence>
<dbReference type="GO" id="GO:0003824">
    <property type="term" value="F:catalytic activity"/>
    <property type="evidence" value="ECO:0007669"/>
    <property type="project" value="UniProtKB-ARBA"/>
</dbReference>
<evidence type="ECO:0000259" key="3">
    <source>
        <dbReference type="Pfam" id="PF01397"/>
    </source>
</evidence>
<dbReference type="Gene3D" id="1.50.10.130">
    <property type="entry name" value="Terpene synthase, N-terminal domain"/>
    <property type="match status" value="1"/>
</dbReference>
<evidence type="ECO:0000313" key="4">
    <source>
        <dbReference type="EMBL" id="CAK9178941.1"/>
    </source>
</evidence>
<dbReference type="AlphaFoldDB" id="A0ABC8UAY9"/>
<dbReference type="InterPro" id="IPR036965">
    <property type="entry name" value="Terpene_synth_N_sf"/>
</dbReference>